<keyword evidence="2" id="KW-1185">Reference proteome</keyword>
<dbReference type="OrthoDB" id="53307at2157"/>
<protein>
    <submittedName>
        <fullName evidence="1">DNA alkylation repair enzyme</fullName>
    </submittedName>
</protein>
<dbReference type="EMBL" id="CP010070">
    <property type="protein sequence ID" value="AIZ56302.1"/>
    <property type="molecule type" value="Genomic_DNA"/>
</dbReference>
<dbReference type="GeneID" id="24818078"/>
<proteinExistence type="predicted"/>
<dbReference type="Gene3D" id="1.25.10.90">
    <property type="match status" value="1"/>
</dbReference>
<dbReference type="STRING" id="1577791.Mpt1_c04080"/>
<evidence type="ECO:0000313" key="2">
    <source>
        <dbReference type="Proteomes" id="UP000030787"/>
    </source>
</evidence>
<dbReference type="RefSeq" id="WP_048111629.1">
    <property type="nucleotide sequence ID" value="NZ_CP010070.1"/>
</dbReference>
<dbReference type="InterPro" id="IPR014825">
    <property type="entry name" value="DNA_alkylation"/>
</dbReference>
<name>A0A0A7LDB1_9ARCH</name>
<organism evidence="1 2">
    <name type="scientific">Candidatus Methanoplasma termitum</name>
    <dbReference type="NCBI Taxonomy" id="1577791"/>
    <lineage>
        <taxon>Archaea</taxon>
        <taxon>Methanobacteriati</taxon>
        <taxon>Thermoplasmatota</taxon>
        <taxon>Thermoplasmata</taxon>
        <taxon>Methanomassiliicoccales</taxon>
        <taxon>Methanomassiliicoccaceae</taxon>
        <taxon>Candidatus Methanoplasma</taxon>
    </lineage>
</organism>
<sequence length="226" mass="26805">MNVRKELFDNADPEYREFHTKIVAGSREIIGVRMPVLRKMSKRICNGDWRQFLDRPAEYHEECMLKALVTANVKVSFEERLELTKKFMPEIDNWALCDIFCGEWVVKEADKERLWDYCMELIKTDDEFMMRVSAVMMLDHFLDDDHIDMVLELLTTKYNPGYYYKMGAAWTLSYCYIKYPDRTEPMLFGGPLDSDIRNMAIRKITDSFRVSKEDKARLKAKKKSLD</sequence>
<gene>
    <name evidence="1" type="ORF">Mpt1_c04080</name>
</gene>
<dbReference type="PANTHER" id="PTHR34070">
    <property type="entry name" value="ARMADILLO-TYPE FOLD"/>
    <property type="match status" value="1"/>
</dbReference>
<dbReference type="CDD" id="cd06561">
    <property type="entry name" value="AlkD_like"/>
    <property type="match status" value="1"/>
</dbReference>
<dbReference type="HOGENOM" id="CLU_095329_0_0_2"/>
<dbReference type="PANTHER" id="PTHR34070:SF1">
    <property type="entry name" value="DNA ALKYLATION REPAIR PROTEIN"/>
    <property type="match status" value="1"/>
</dbReference>
<dbReference type="Proteomes" id="UP000030787">
    <property type="component" value="Chromosome"/>
</dbReference>
<dbReference type="Pfam" id="PF08713">
    <property type="entry name" value="DNA_alkylation"/>
    <property type="match status" value="1"/>
</dbReference>
<reference evidence="1 2" key="1">
    <citation type="journal article" date="2014" name="Appl. Environ. Microbiol.">
        <title>Comparative Genome Analysis of 'Candidatus Methanoplasma termitum' Indicates a New Mode of Energy Metabolism in the Seventh Order of Methanogens.</title>
        <authorList>
            <person name="Lang K."/>
            <person name="Schuldes J."/>
            <person name="Klingl A."/>
            <person name="Poehlein A."/>
            <person name="Daniel R."/>
            <person name="Brune A."/>
        </authorList>
    </citation>
    <scope>NUCLEOTIDE SEQUENCE [LARGE SCALE GENOMIC DNA]</scope>
    <source>
        <strain evidence="2">Mpt1</strain>
    </source>
</reference>
<dbReference type="KEGG" id="mear:Mpt1_c04080"/>
<dbReference type="SUPFAM" id="SSF48371">
    <property type="entry name" value="ARM repeat"/>
    <property type="match status" value="1"/>
</dbReference>
<evidence type="ECO:0000313" key="1">
    <source>
        <dbReference type="EMBL" id="AIZ56302.1"/>
    </source>
</evidence>
<dbReference type="AlphaFoldDB" id="A0A0A7LDB1"/>
<dbReference type="InterPro" id="IPR016024">
    <property type="entry name" value="ARM-type_fold"/>
</dbReference>
<accession>A0A0A7LDB1</accession>